<dbReference type="VEuPathDB" id="FungiDB:ATEG_10148"/>
<protein>
    <recommendedName>
        <fullName evidence="3">Aminoglycoside phosphotransferase domain-containing protein</fullName>
    </recommendedName>
</protein>
<accession>Q0C836</accession>
<dbReference type="STRING" id="341663.Q0C836"/>
<evidence type="ECO:0008006" key="3">
    <source>
        <dbReference type="Google" id="ProtNLM"/>
    </source>
</evidence>
<dbReference type="Proteomes" id="UP000007963">
    <property type="component" value="Unassembled WGS sequence"/>
</dbReference>
<proteinExistence type="predicted"/>
<dbReference type="AlphaFoldDB" id="Q0C836"/>
<evidence type="ECO:0000313" key="2">
    <source>
        <dbReference type="Proteomes" id="UP000007963"/>
    </source>
</evidence>
<dbReference type="OrthoDB" id="25129at2759"/>
<gene>
    <name evidence="1" type="ORF">ATEG_10148</name>
</gene>
<evidence type="ECO:0000313" key="1">
    <source>
        <dbReference type="EMBL" id="EAU29597.1"/>
    </source>
</evidence>
<dbReference type="GeneID" id="4319425"/>
<dbReference type="RefSeq" id="XP_001209450.1">
    <property type="nucleotide sequence ID" value="XM_001209450.1"/>
</dbReference>
<dbReference type="HOGENOM" id="CLU_2183419_0_0_1"/>
<organism evidence="1 2">
    <name type="scientific">Aspergillus terreus (strain NIH 2624 / FGSC A1156)</name>
    <dbReference type="NCBI Taxonomy" id="341663"/>
    <lineage>
        <taxon>Eukaryota</taxon>
        <taxon>Fungi</taxon>
        <taxon>Dikarya</taxon>
        <taxon>Ascomycota</taxon>
        <taxon>Pezizomycotina</taxon>
        <taxon>Eurotiomycetes</taxon>
        <taxon>Eurotiomycetidae</taxon>
        <taxon>Eurotiales</taxon>
        <taxon>Aspergillaceae</taxon>
        <taxon>Aspergillus</taxon>
        <taxon>Aspergillus subgen. Circumdati</taxon>
    </lineage>
</organism>
<sequence>MDTSIDQSVLASLADTPYACSSLHQLSGGTANFVYRGLLSKPLADGTTAVVIKHTEDFVASNRAFKIPADRCVPPLPLLPTLKQVSRLTAAEIRNRHPVRAERLPRTDY</sequence>
<dbReference type="Gene3D" id="3.30.200.20">
    <property type="entry name" value="Phosphorylase Kinase, domain 1"/>
    <property type="match status" value="1"/>
</dbReference>
<reference evidence="2" key="1">
    <citation type="submission" date="2005-09" db="EMBL/GenBank/DDBJ databases">
        <title>Annotation of the Aspergillus terreus NIH2624 genome.</title>
        <authorList>
            <person name="Birren B.W."/>
            <person name="Lander E.S."/>
            <person name="Galagan J.E."/>
            <person name="Nusbaum C."/>
            <person name="Devon K."/>
            <person name="Henn M."/>
            <person name="Ma L.-J."/>
            <person name="Jaffe D.B."/>
            <person name="Butler J."/>
            <person name="Alvarez P."/>
            <person name="Gnerre S."/>
            <person name="Grabherr M."/>
            <person name="Kleber M."/>
            <person name="Mauceli E.W."/>
            <person name="Brockman W."/>
            <person name="Rounsley S."/>
            <person name="Young S.K."/>
            <person name="LaButti K."/>
            <person name="Pushparaj V."/>
            <person name="DeCaprio D."/>
            <person name="Crawford M."/>
            <person name="Koehrsen M."/>
            <person name="Engels R."/>
            <person name="Montgomery P."/>
            <person name="Pearson M."/>
            <person name="Howarth C."/>
            <person name="Larson L."/>
            <person name="Luoma S."/>
            <person name="White J."/>
            <person name="Alvarado L."/>
            <person name="Kodira C.D."/>
            <person name="Zeng Q."/>
            <person name="Oleary S."/>
            <person name="Yandava C."/>
            <person name="Denning D.W."/>
            <person name="Nierman W.C."/>
            <person name="Milne T."/>
            <person name="Madden K."/>
        </authorList>
    </citation>
    <scope>NUCLEOTIDE SEQUENCE [LARGE SCALE GENOMIC DNA]</scope>
    <source>
        <strain evidence="2">NIH 2624 / FGSC A1156</strain>
    </source>
</reference>
<dbReference type="EMBL" id="CH476609">
    <property type="protein sequence ID" value="EAU29597.1"/>
    <property type="molecule type" value="Genomic_DNA"/>
</dbReference>
<name>Q0C836_ASPTN</name>